<comment type="caution">
    <text evidence="4">The sequence shown here is derived from an EMBL/GenBank/DDBJ whole genome shotgun (WGS) entry which is preliminary data.</text>
</comment>
<dbReference type="PANTHER" id="PTHR46288:SF80">
    <property type="entry name" value="CYSTEINE_HISTIDINE-RICH C1 DOMAIN FAMILY PROTEIN"/>
    <property type="match status" value="1"/>
</dbReference>
<evidence type="ECO:0000256" key="2">
    <source>
        <dbReference type="SAM" id="MobiDB-lite"/>
    </source>
</evidence>
<evidence type="ECO:0000313" key="4">
    <source>
        <dbReference type="EMBL" id="KAK8947666.1"/>
    </source>
</evidence>
<name>A0ABR2LQH3_9ASPA</name>
<feature type="domain" description="DC1" evidence="3">
    <location>
        <begin position="74"/>
        <end position="122"/>
    </location>
</feature>
<feature type="compositionally biased region" description="Gly residues" evidence="2">
    <location>
        <begin position="262"/>
        <end position="274"/>
    </location>
</feature>
<dbReference type="Proteomes" id="UP001412067">
    <property type="component" value="Unassembled WGS sequence"/>
</dbReference>
<dbReference type="InterPro" id="IPR046349">
    <property type="entry name" value="C1-like_sf"/>
</dbReference>
<evidence type="ECO:0000259" key="3">
    <source>
        <dbReference type="Pfam" id="PF03107"/>
    </source>
</evidence>
<gene>
    <name evidence="4" type="ORF">KSP40_PGU022427</name>
</gene>
<evidence type="ECO:0000256" key="1">
    <source>
        <dbReference type="ARBA" id="ARBA00022737"/>
    </source>
</evidence>
<accession>A0ABR2LQH3</accession>
<organism evidence="4 5">
    <name type="scientific">Platanthera guangdongensis</name>
    <dbReference type="NCBI Taxonomy" id="2320717"/>
    <lineage>
        <taxon>Eukaryota</taxon>
        <taxon>Viridiplantae</taxon>
        <taxon>Streptophyta</taxon>
        <taxon>Embryophyta</taxon>
        <taxon>Tracheophyta</taxon>
        <taxon>Spermatophyta</taxon>
        <taxon>Magnoliopsida</taxon>
        <taxon>Liliopsida</taxon>
        <taxon>Asparagales</taxon>
        <taxon>Orchidaceae</taxon>
        <taxon>Orchidoideae</taxon>
        <taxon>Orchideae</taxon>
        <taxon>Orchidinae</taxon>
        <taxon>Platanthera</taxon>
    </lineage>
</organism>
<dbReference type="InterPro" id="IPR004146">
    <property type="entry name" value="DC1"/>
</dbReference>
<dbReference type="Pfam" id="PF03107">
    <property type="entry name" value="C1_2"/>
    <property type="match status" value="3"/>
</dbReference>
<feature type="domain" description="DC1" evidence="3">
    <location>
        <begin position="14"/>
        <end position="65"/>
    </location>
</feature>
<dbReference type="PANTHER" id="PTHR46288">
    <property type="entry name" value="PHORBOL-ESTER/DAG-TYPE DOMAIN-CONTAINING PROTEIN"/>
    <property type="match status" value="1"/>
</dbReference>
<proteinExistence type="predicted"/>
<dbReference type="EMBL" id="JBBWWR010000016">
    <property type="protein sequence ID" value="KAK8947666.1"/>
    <property type="molecule type" value="Genomic_DNA"/>
</dbReference>
<keyword evidence="5" id="KW-1185">Reference proteome</keyword>
<feature type="domain" description="DC1" evidence="3">
    <location>
        <begin position="133"/>
        <end position="182"/>
    </location>
</feature>
<evidence type="ECO:0000313" key="5">
    <source>
        <dbReference type="Proteomes" id="UP001412067"/>
    </source>
</evidence>
<feature type="region of interest" description="Disordered" evidence="2">
    <location>
        <begin position="262"/>
        <end position="289"/>
    </location>
</feature>
<sequence length="289" mass="28822">MGRANQSPVVITHFSHPHPLRLTATSYPPSSTPGAHCACCGFPGAGAATSYSCSPCGFLLHFTCANLHPLLLHPCHPTHGLALFPLPPYSDGLYTCDACARPGSGFVYHCAACGLDLHTTCAMAPAAVSNCPAHAQHTLTLLFTSPYGEGTGFTCDACGQSGAPRDWLYRCDECEFDAHLVCSGGVVPAPAVQMSYSRSYRGGVAPAGGGGGRFRAEGFVGNVVQSITTGLVQGIIGGDGGGGGGGGGSGLTEGLVQEILGGGGSAGDGDGGDGADMSQGIAGGIFGNS</sequence>
<protein>
    <recommendedName>
        <fullName evidence="3">DC1 domain-containing protein</fullName>
    </recommendedName>
</protein>
<dbReference type="SUPFAM" id="SSF57889">
    <property type="entry name" value="Cysteine-rich domain"/>
    <property type="match status" value="2"/>
</dbReference>
<reference evidence="4 5" key="1">
    <citation type="journal article" date="2022" name="Nat. Plants">
        <title>Genomes of leafy and leafless Platanthera orchids illuminate the evolution of mycoheterotrophy.</title>
        <authorList>
            <person name="Li M.H."/>
            <person name="Liu K.W."/>
            <person name="Li Z."/>
            <person name="Lu H.C."/>
            <person name="Ye Q.L."/>
            <person name="Zhang D."/>
            <person name="Wang J.Y."/>
            <person name="Li Y.F."/>
            <person name="Zhong Z.M."/>
            <person name="Liu X."/>
            <person name="Yu X."/>
            <person name="Liu D.K."/>
            <person name="Tu X.D."/>
            <person name="Liu B."/>
            <person name="Hao Y."/>
            <person name="Liao X.Y."/>
            <person name="Jiang Y.T."/>
            <person name="Sun W.H."/>
            <person name="Chen J."/>
            <person name="Chen Y.Q."/>
            <person name="Ai Y."/>
            <person name="Zhai J.W."/>
            <person name="Wu S.S."/>
            <person name="Zhou Z."/>
            <person name="Hsiao Y.Y."/>
            <person name="Wu W.L."/>
            <person name="Chen Y.Y."/>
            <person name="Lin Y.F."/>
            <person name="Hsu J.L."/>
            <person name="Li C.Y."/>
            <person name="Wang Z.W."/>
            <person name="Zhao X."/>
            <person name="Zhong W.Y."/>
            <person name="Ma X.K."/>
            <person name="Ma L."/>
            <person name="Huang J."/>
            <person name="Chen G.Z."/>
            <person name="Huang M.Z."/>
            <person name="Huang L."/>
            <person name="Peng D.H."/>
            <person name="Luo Y.B."/>
            <person name="Zou S.Q."/>
            <person name="Chen S.P."/>
            <person name="Lan S."/>
            <person name="Tsai W.C."/>
            <person name="Van de Peer Y."/>
            <person name="Liu Z.J."/>
        </authorList>
    </citation>
    <scope>NUCLEOTIDE SEQUENCE [LARGE SCALE GENOMIC DNA]</scope>
    <source>
        <strain evidence="4">Lor288</strain>
    </source>
</reference>
<keyword evidence="1" id="KW-0677">Repeat</keyword>